<feature type="chain" id="PRO_5040893299" evidence="1">
    <location>
        <begin position="26"/>
        <end position="144"/>
    </location>
</feature>
<accession>A0A9X1XF28</accession>
<dbReference type="RefSeq" id="WP_248006860.1">
    <property type="nucleotide sequence ID" value="NZ_JAJHVV010000001.1"/>
</dbReference>
<evidence type="ECO:0000313" key="2">
    <source>
        <dbReference type="EMBL" id="MCK6261734.1"/>
    </source>
</evidence>
<reference evidence="2" key="1">
    <citation type="submission" date="2021-11" db="EMBL/GenBank/DDBJ databases">
        <title>Vibrio ZSDE26 sp. nov. and Vibrio ZSDZ34 sp. nov., isolated from coastal seawater in Qingdao.</title>
        <authorList>
            <person name="Zhang P."/>
        </authorList>
    </citation>
    <scope>NUCLEOTIDE SEQUENCE</scope>
    <source>
        <strain evidence="2">ZSDE26</strain>
    </source>
</reference>
<name>A0A9X1XF28_9VIBR</name>
<evidence type="ECO:0000256" key="1">
    <source>
        <dbReference type="SAM" id="SignalP"/>
    </source>
</evidence>
<sequence>MNSALKILLSIASVASLLIAATSLSQDLPPKRYFQESPINELSHEQAYSYYRGNFVACGLSLLSGESFKKVDDGLFDIFALRSQLPPDYDQVATHIDHEFLLLGENATHKFMLDLTEAEKINFCQELFNHYSEEWHLSETLSEP</sequence>
<keyword evidence="3" id="KW-1185">Reference proteome</keyword>
<gene>
    <name evidence="2" type="ORF">KP803_00435</name>
</gene>
<proteinExistence type="predicted"/>
<keyword evidence="1" id="KW-0732">Signal</keyword>
<feature type="signal peptide" evidence="1">
    <location>
        <begin position="1"/>
        <end position="25"/>
    </location>
</feature>
<dbReference type="Proteomes" id="UP001139559">
    <property type="component" value="Unassembled WGS sequence"/>
</dbReference>
<dbReference type="EMBL" id="JAJHVV010000001">
    <property type="protein sequence ID" value="MCK6261734.1"/>
    <property type="molecule type" value="Genomic_DNA"/>
</dbReference>
<evidence type="ECO:0000313" key="3">
    <source>
        <dbReference type="Proteomes" id="UP001139559"/>
    </source>
</evidence>
<comment type="caution">
    <text evidence="2">The sequence shown here is derived from an EMBL/GenBank/DDBJ whole genome shotgun (WGS) entry which is preliminary data.</text>
</comment>
<dbReference type="AlphaFoldDB" id="A0A9X1XF28"/>
<protein>
    <submittedName>
        <fullName evidence="2">Uncharacterized protein</fullName>
    </submittedName>
</protein>
<organism evidence="2 3">
    <name type="scientific">Vibrio amylolyticus</name>
    <dbReference type="NCBI Taxonomy" id="2847292"/>
    <lineage>
        <taxon>Bacteria</taxon>
        <taxon>Pseudomonadati</taxon>
        <taxon>Pseudomonadota</taxon>
        <taxon>Gammaproteobacteria</taxon>
        <taxon>Vibrionales</taxon>
        <taxon>Vibrionaceae</taxon>
        <taxon>Vibrio</taxon>
    </lineage>
</organism>